<dbReference type="EMBL" id="CP091430">
    <property type="protein sequence ID" value="UVI29757.1"/>
    <property type="molecule type" value="Genomic_DNA"/>
</dbReference>
<keyword evidence="2" id="KW-1133">Transmembrane helix</keyword>
<name>A0ABY5SAA9_9BACL</name>
<keyword evidence="2" id="KW-0472">Membrane</keyword>
<evidence type="ECO:0000313" key="5">
    <source>
        <dbReference type="Proteomes" id="UP001057877"/>
    </source>
</evidence>
<dbReference type="Gene3D" id="2.60.40.1630">
    <property type="entry name" value="bacillus anthracis domain"/>
    <property type="match status" value="1"/>
</dbReference>
<dbReference type="InterPro" id="IPR025436">
    <property type="entry name" value="DUF4179"/>
</dbReference>
<dbReference type="Proteomes" id="UP001057877">
    <property type="component" value="Chromosome"/>
</dbReference>
<keyword evidence="2" id="KW-0812">Transmembrane</keyword>
<feature type="domain" description="DUF4179" evidence="3">
    <location>
        <begin position="45"/>
        <end position="130"/>
    </location>
</feature>
<keyword evidence="5" id="KW-1185">Reference proteome</keyword>
<proteinExistence type="predicted"/>
<feature type="region of interest" description="Disordered" evidence="1">
    <location>
        <begin position="311"/>
        <end position="340"/>
    </location>
</feature>
<gene>
    <name evidence="4" type="ORF">L1F29_30850</name>
</gene>
<evidence type="ECO:0000313" key="4">
    <source>
        <dbReference type="EMBL" id="UVI29757.1"/>
    </source>
</evidence>
<dbReference type="RefSeq" id="WP_258385844.1">
    <property type="nucleotide sequence ID" value="NZ_CP091430.1"/>
</dbReference>
<evidence type="ECO:0000259" key="3">
    <source>
        <dbReference type="Pfam" id="PF13786"/>
    </source>
</evidence>
<reference evidence="4" key="1">
    <citation type="submission" date="2022-01" db="EMBL/GenBank/DDBJ databases">
        <title>Paenibacillus spongiae sp. nov., isolated from marine sponge.</title>
        <authorList>
            <person name="Li Z."/>
            <person name="Zhang M."/>
        </authorList>
    </citation>
    <scope>NUCLEOTIDE SEQUENCE</scope>
    <source>
        <strain evidence="4">PHS-Z3</strain>
    </source>
</reference>
<feature type="transmembrane region" description="Helical" evidence="2">
    <location>
        <begin position="49"/>
        <end position="72"/>
    </location>
</feature>
<dbReference type="Pfam" id="PF13786">
    <property type="entry name" value="DUF4179"/>
    <property type="match status" value="1"/>
</dbReference>
<evidence type="ECO:0000256" key="2">
    <source>
        <dbReference type="SAM" id="Phobius"/>
    </source>
</evidence>
<organism evidence="4 5">
    <name type="scientific">Paenibacillus spongiae</name>
    <dbReference type="NCBI Taxonomy" id="2909671"/>
    <lineage>
        <taxon>Bacteria</taxon>
        <taxon>Bacillati</taxon>
        <taxon>Bacillota</taxon>
        <taxon>Bacilli</taxon>
        <taxon>Bacillales</taxon>
        <taxon>Paenibacillaceae</taxon>
        <taxon>Paenibacillus</taxon>
    </lineage>
</organism>
<evidence type="ECO:0000256" key="1">
    <source>
        <dbReference type="SAM" id="MobiDB-lite"/>
    </source>
</evidence>
<protein>
    <submittedName>
        <fullName evidence="4">DUF4179 domain-containing protein</fullName>
    </submittedName>
</protein>
<accession>A0ABY5SAA9</accession>
<sequence>MSIYKDLNHADMDVNQYEEQELTSIDKKNWERRVLKKIRKQKPSRKKKYAGAAAAVILAAGISLSTGMVSFANVPFVGGLVEGFILADEKTDYTPYKTEIGSTAENKFGKWTLNEVMADSGQLIISSTFEPAKGVDFHYRMHPRPNVQMNGQELTGGGLQQSIKVNSSQFTIYNKIQMTDMPIGETVRFHLEFDNLDSTIDSEGVPVDTPWVFDIEVPTDQLAASSETVVLNKDVPVGNGQTVHLEKMIVTPISTVLYYDWPEEANHIGFKIVSESGTEVLLETSTISPEESYSRYAPIDLESEKYFLVPYESSENPHAENPGEVPEQSIPVNPLGSGVR</sequence>